<evidence type="ECO:0000313" key="3">
    <source>
        <dbReference type="Proteomes" id="UP000184440"/>
    </source>
</evidence>
<dbReference type="AlphaFoldDB" id="A0A1M7RLE7"/>
<accession>A0A1M7RLE7</accession>
<dbReference type="CDD" id="cd02440">
    <property type="entry name" value="AdoMet_MTases"/>
    <property type="match status" value="1"/>
</dbReference>
<dbReference type="Proteomes" id="UP000184440">
    <property type="component" value="Unassembled WGS sequence"/>
</dbReference>
<dbReference type="RefSeq" id="WP_073264446.1">
    <property type="nucleotide sequence ID" value="NZ_FRCS01000019.1"/>
</dbReference>
<keyword evidence="2" id="KW-0808">Transferase</keyword>
<organism evidence="2 3">
    <name type="scientific">Cryptosporangium aurantiacum</name>
    <dbReference type="NCBI Taxonomy" id="134849"/>
    <lineage>
        <taxon>Bacteria</taxon>
        <taxon>Bacillati</taxon>
        <taxon>Actinomycetota</taxon>
        <taxon>Actinomycetes</taxon>
        <taxon>Cryptosporangiales</taxon>
        <taxon>Cryptosporangiaceae</taxon>
        <taxon>Cryptosporangium</taxon>
    </lineage>
</organism>
<protein>
    <submittedName>
        <fullName evidence="2">Methyltransferase domain-containing protein</fullName>
    </submittedName>
</protein>
<dbReference type="InterPro" id="IPR041698">
    <property type="entry name" value="Methyltransf_25"/>
</dbReference>
<proteinExistence type="predicted"/>
<keyword evidence="2" id="KW-0489">Methyltransferase</keyword>
<gene>
    <name evidence="2" type="ORF">SAMN05443668_11986</name>
</gene>
<dbReference type="STRING" id="134849.SAMN05443668_11986"/>
<evidence type="ECO:0000259" key="1">
    <source>
        <dbReference type="Pfam" id="PF13649"/>
    </source>
</evidence>
<dbReference type="Pfam" id="PF13649">
    <property type="entry name" value="Methyltransf_25"/>
    <property type="match status" value="1"/>
</dbReference>
<name>A0A1M7RLE7_9ACTN</name>
<dbReference type="InterPro" id="IPR029063">
    <property type="entry name" value="SAM-dependent_MTases_sf"/>
</dbReference>
<keyword evidence="3" id="KW-1185">Reference proteome</keyword>
<feature type="domain" description="Methyltransferase" evidence="1">
    <location>
        <begin position="47"/>
        <end position="137"/>
    </location>
</feature>
<reference evidence="2 3" key="1">
    <citation type="submission" date="2016-11" db="EMBL/GenBank/DDBJ databases">
        <authorList>
            <person name="Jaros S."/>
            <person name="Januszkiewicz K."/>
            <person name="Wedrychowicz H."/>
        </authorList>
    </citation>
    <scope>NUCLEOTIDE SEQUENCE [LARGE SCALE GENOMIC DNA]</scope>
    <source>
        <strain evidence="2 3">DSM 46144</strain>
    </source>
</reference>
<dbReference type="GO" id="GO:0008168">
    <property type="term" value="F:methyltransferase activity"/>
    <property type="evidence" value="ECO:0007669"/>
    <property type="project" value="UniProtKB-KW"/>
</dbReference>
<dbReference type="Gene3D" id="3.40.50.150">
    <property type="entry name" value="Vaccinia Virus protein VP39"/>
    <property type="match status" value="1"/>
</dbReference>
<evidence type="ECO:0000313" key="2">
    <source>
        <dbReference type="EMBL" id="SHN46990.1"/>
    </source>
</evidence>
<dbReference type="EMBL" id="FRCS01000019">
    <property type="protein sequence ID" value="SHN46990.1"/>
    <property type="molecule type" value="Genomic_DNA"/>
</dbReference>
<dbReference type="SUPFAM" id="SSF53335">
    <property type="entry name" value="S-adenosyl-L-methionine-dependent methyltransferases"/>
    <property type="match status" value="1"/>
</dbReference>
<dbReference type="GO" id="GO:0032259">
    <property type="term" value="P:methylation"/>
    <property type="evidence" value="ECO:0007669"/>
    <property type="project" value="UniProtKB-KW"/>
</dbReference>
<sequence>MELSAPIRAYYEQGGELNRLDLANGRLEFLRTRDVLRRVLPQAPARILDVGGATGAHARWLTADGYHVRVVDPVPLHVAHAATIPGVDAVRGDARRLDEPDATYQATLLLGPLYHLTDRADRLAALREAVRVTAPGGVVAAATISRHVGLFDALRRGRYLQPEIRAFIDEEVATGVYDPQGRDLFTLAYFHHADEITAEFAEAGLAGATRYALESAAWLFADADGWLDDDERTAHLLAALRTVERDESMLGISSHVLTVATVG</sequence>
<dbReference type="OrthoDB" id="9810615at2"/>